<dbReference type="InterPro" id="IPR001907">
    <property type="entry name" value="ClpP"/>
</dbReference>
<evidence type="ECO:0000256" key="1">
    <source>
        <dbReference type="ARBA" id="ARBA00007039"/>
    </source>
</evidence>
<evidence type="ECO:0000256" key="3">
    <source>
        <dbReference type="ARBA" id="ARBA00022801"/>
    </source>
</evidence>
<dbReference type="GO" id="GO:0004252">
    <property type="term" value="F:serine-type endopeptidase activity"/>
    <property type="evidence" value="ECO:0007669"/>
    <property type="project" value="UniProtKB-EC"/>
</dbReference>
<dbReference type="GO" id="GO:0004176">
    <property type="term" value="F:ATP-dependent peptidase activity"/>
    <property type="evidence" value="ECO:0007669"/>
    <property type="project" value="InterPro"/>
</dbReference>
<evidence type="ECO:0000256" key="2">
    <source>
        <dbReference type="ARBA" id="ARBA00022670"/>
    </source>
</evidence>
<dbReference type="GO" id="GO:0009368">
    <property type="term" value="C:endopeptidase Clp complex"/>
    <property type="evidence" value="ECO:0007669"/>
    <property type="project" value="TreeGrafter"/>
</dbReference>
<dbReference type="EMBL" id="BNCQ01000005">
    <property type="protein sequence ID" value="GIL97874.1"/>
    <property type="molecule type" value="Genomic_DNA"/>
</dbReference>
<name>A0A8J4D8L0_9CHLO</name>
<dbReference type="NCBIfam" id="NF001368">
    <property type="entry name" value="PRK00277.1"/>
    <property type="match status" value="1"/>
</dbReference>
<dbReference type="PRINTS" id="PR00127">
    <property type="entry name" value="CLPPROTEASEP"/>
</dbReference>
<sequence length="318" mass="35018">VWVSAKQVMFLHGSGCSRQLFLLSATQLSVGRTRQLQDDVWVRTSNFPWHFLLDPHPQPDFPMSQLIFQGKCSAAASARTSRSRRATVPRAQLWVPLSEVKLAVSSRNPHPPVVCQGPPPPNPLVIERFQGVVSQLFQQRIVRLGGAVDDDMANLLVAQLLYLDSVDPKRDITMYVNSPGGSVTAGMAVFDTMRHIRPDVSTCCIGMAASMGAFILASGQQGKRYSLPNSRIMIHQPLGGAQGQATDIEIQANEILHHKLTLNGYLAQFSGQSMETITKDTDRDFFMSPQEAIEYGLIDAIIAKPQLLQTRDVAQLQA</sequence>
<evidence type="ECO:0000313" key="10">
    <source>
        <dbReference type="Proteomes" id="UP000722791"/>
    </source>
</evidence>
<dbReference type="CDD" id="cd07017">
    <property type="entry name" value="S14_ClpP_2"/>
    <property type="match status" value="1"/>
</dbReference>
<keyword evidence="2 7" id="KW-0645">Protease</keyword>
<dbReference type="FunFam" id="3.90.226.10:FF:000014">
    <property type="entry name" value="ATP-dependent Clp protease proteolytic subunit"/>
    <property type="match status" value="1"/>
</dbReference>
<keyword evidence="3 7" id="KW-0378">Hydrolase</keyword>
<feature type="non-terminal residue" evidence="9">
    <location>
        <position position="1"/>
    </location>
</feature>
<dbReference type="GO" id="GO:0051117">
    <property type="term" value="F:ATPase binding"/>
    <property type="evidence" value="ECO:0007669"/>
    <property type="project" value="TreeGrafter"/>
</dbReference>
<dbReference type="InterPro" id="IPR029045">
    <property type="entry name" value="ClpP/crotonase-like_dom_sf"/>
</dbReference>
<keyword evidence="4 7" id="KW-0720">Serine protease</keyword>
<proteinExistence type="inferred from homology"/>
<dbReference type="GO" id="GO:0009536">
    <property type="term" value="C:plastid"/>
    <property type="evidence" value="ECO:0007669"/>
    <property type="project" value="UniProtKB-ARBA"/>
</dbReference>
<reference evidence="9" key="1">
    <citation type="journal article" date="2021" name="Proc. Natl. Acad. Sci. U.S.A.">
        <title>Three genomes in the algal genus Volvox reveal the fate of a haploid sex-determining region after a transition to homothallism.</title>
        <authorList>
            <person name="Yamamoto K."/>
            <person name="Hamaji T."/>
            <person name="Kawai-Toyooka H."/>
            <person name="Matsuzaki R."/>
            <person name="Takahashi F."/>
            <person name="Nishimura Y."/>
            <person name="Kawachi M."/>
            <person name="Noguchi H."/>
            <person name="Minakuchi Y."/>
            <person name="Umen J.G."/>
            <person name="Toyoda A."/>
            <person name="Nozaki H."/>
        </authorList>
    </citation>
    <scope>NUCLEOTIDE SEQUENCE</scope>
    <source>
        <strain evidence="9">NIES-3785</strain>
    </source>
</reference>
<evidence type="ECO:0000256" key="6">
    <source>
        <dbReference type="PROSITE-ProRule" id="PRU10086"/>
    </source>
</evidence>
<evidence type="ECO:0000256" key="4">
    <source>
        <dbReference type="ARBA" id="ARBA00022825"/>
    </source>
</evidence>
<dbReference type="PANTHER" id="PTHR10381:SF12">
    <property type="entry name" value="ATP-DEPENDENT CLP PROTEASE PROTEOLYTIC SUBUNIT 5, CHLOROPLASTIC"/>
    <property type="match status" value="1"/>
</dbReference>
<dbReference type="EC" id="3.4.21.92" evidence="7"/>
<protein>
    <recommendedName>
        <fullName evidence="8">ATP-dependent Clp protease proteolytic subunit</fullName>
        <ecNumber evidence="7">3.4.21.92</ecNumber>
    </recommendedName>
</protein>
<feature type="active site" evidence="6">
    <location>
        <position position="235"/>
    </location>
</feature>
<accession>A0A8J4D8L0</accession>
<dbReference type="AlphaFoldDB" id="A0A8J4D8L0"/>
<dbReference type="PROSITE" id="PS00381">
    <property type="entry name" value="CLP_PROTEASE_SER"/>
    <property type="match status" value="1"/>
</dbReference>
<organism evidence="9 10">
    <name type="scientific">Volvox reticuliferus</name>
    <dbReference type="NCBI Taxonomy" id="1737510"/>
    <lineage>
        <taxon>Eukaryota</taxon>
        <taxon>Viridiplantae</taxon>
        <taxon>Chlorophyta</taxon>
        <taxon>core chlorophytes</taxon>
        <taxon>Chlorophyceae</taxon>
        <taxon>CS clade</taxon>
        <taxon>Chlamydomonadales</taxon>
        <taxon>Volvocaceae</taxon>
        <taxon>Volvox</taxon>
    </lineage>
</organism>
<dbReference type="NCBIfam" id="NF009205">
    <property type="entry name" value="PRK12553.1"/>
    <property type="match status" value="1"/>
</dbReference>
<evidence type="ECO:0000256" key="7">
    <source>
        <dbReference type="RuleBase" id="RU000549"/>
    </source>
</evidence>
<dbReference type="SUPFAM" id="SSF52096">
    <property type="entry name" value="ClpP/crotonase"/>
    <property type="match status" value="1"/>
</dbReference>
<dbReference type="Gene3D" id="3.90.226.10">
    <property type="entry name" value="2-enoyl-CoA Hydratase, Chain A, domain 1"/>
    <property type="match status" value="1"/>
</dbReference>
<dbReference type="Pfam" id="PF00574">
    <property type="entry name" value="CLP_protease"/>
    <property type="match status" value="1"/>
</dbReference>
<comment type="caution">
    <text evidence="9">The sequence shown here is derived from an EMBL/GenBank/DDBJ whole genome shotgun (WGS) entry which is preliminary data.</text>
</comment>
<dbReference type="InterPro" id="IPR018215">
    <property type="entry name" value="ClpP_Ser_AS"/>
</dbReference>
<dbReference type="PANTHER" id="PTHR10381">
    <property type="entry name" value="ATP-DEPENDENT CLP PROTEASE PROTEOLYTIC SUBUNIT"/>
    <property type="match status" value="1"/>
</dbReference>
<feature type="active site" evidence="5">
    <location>
        <position position="210"/>
    </location>
</feature>
<gene>
    <name evidence="9" type="ORF">Vretimale_3402</name>
</gene>
<comment type="similarity">
    <text evidence="1 8">Belongs to the peptidase S14 family.</text>
</comment>
<dbReference type="GO" id="GO:0006515">
    <property type="term" value="P:protein quality control for misfolded or incompletely synthesized proteins"/>
    <property type="evidence" value="ECO:0007669"/>
    <property type="project" value="TreeGrafter"/>
</dbReference>
<dbReference type="InterPro" id="IPR033135">
    <property type="entry name" value="ClpP_His_AS"/>
</dbReference>
<evidence type="ECO:0000256" key="5">
    <source>
        <dbReference type="PROSITE-ProRule" id="PRU10085"/>
    </source>
</evidence>
<dbReference type="HAMAP" id="MF_00444">
    <property type="entry name" value="ClpP"/>
    <property type="match status" value="1"/>
</dbReference>
<dbReference type="Proteomes" id="UP000722791">
    <property type="component" value="Unassembled WGS sequence"/>
</dbReference>
<evidence type="ECO:0000256" key="8">
    <source>
        <dbReference type="RuleBase" id="RU003567"/>
    </source>
</evidence>
<evidence type="ECO:0000313" key="9">
    <source>
        <dbReference type="EMBL" id="GIL97874.1"/>
    </source>
</evidence>
<dbReference type="PROSITE" id="PS00382">
    <property type="entry name" value="CLP_PROTEASE_HIS"/>
    <property type="match status" value="1"/>
</dbReference>
<dbReference type="InterPro" id="IPR023562">
    <property type="entry name" value="ClpP/TepA"/>
</dbReference>